<reference evidence="6" key="1">
    <citation type="submission" date="2021-01" db="EMBL/GenBank/DDBJ databases">
        <authorList>
            <consortium name="Genoscope - CEA"/>
            <person name="William W."/>
        </authorList>
    </citation>
    <scope>NUCLEOTIDE SEQUENCE</scope>
</reference>
<feature type="domain" description="RING-type" evidence="5">
    <location>
        <begin position="314"/>
        <end position="349"/>
    </location>
</feature>
<name>A0A816LCW1_BRANA</name>
<evidence type="ECO:0000256" key="3">
    <source>
        <dbReference type="ARBA" id="ARBA00022833"/>
    </source>
</evidence>
<dbReference type="InterPro" id="IPR001841">
    <property type="entry name" value="Znf_RING"/>
</dbReference>
<dbReference type="InterPro" id="IPR013083">
    <property type="entry name" value="Znf_RING/FYVE/PHD"/>
</dbReference>
<evidence type="ECO:0000256" key="1">
    <source>
        <dbReference type="ARBA" id="ARBA00022723"/>
    </source>
</evidence>
<dbReference type="PANTHER" id="PTHR42647">
    <property type="entry name" value="SBP (S-RIBONUCLEASE BINDING PROTEIN) FAMILY PROTEIN"/>
    <property type="match status" value="1"/>
</dbReference>
<dbReference type="EMBL" id="HG994369">
    <property type="protein sequence ID" value="CAF1935079.1"/>
    <property type="molecule type" value="Genomic_DNA"/>
</dbReference>
<evidence type="ECO:0000259" key="5">
    <source>
        <dbReference type="PROSITE" id="PS50089"/>
    </source>
</evidence>
<dbReference type="Pfam" id="PF13920">
    <property type="entry name" value="zf-C3HC4_3"/>
    <property type="match status" value="1"/>
</dbReference>
<dbReference type="Proteomes" id="UP001295469">
    <property type="component" value="Chromosome C05"/>
</dbReference>
<proteinExistence type="predicted"/>
<sequence length="362" mass="40615">LVFPLYKTVIKNPTTSPSFVAFTFQQASFYIAHLIALNQFLKERMNPVEANGLVYNTQMRYNTVQATTMPFNPAMECQTSLLNPIYNVSPFDCLVQQSMKPMIHSVESSLTFNSETNGNVGYLCPVSSSSMRKRPREESAVVNHMPSQKRCTDPLMFLGQDLSSNVQHHNFDIDRLISHHVEIMRMEIEEKRKAQGRKIMEAIEQGLVKTLRAKDEEINHIGKLNLFLEEKVRSLCVENQIWRDMAQSNEATVNSLRSNLQQVLAAVERNKWEEPTAADDAQSCCGSNDEGDSDERWRLAGEAKSVRTITSTMCRGCGKGEASVLLLPCRHMCLCTVCGSSVNTCPVCKSPKNASLHVNLSS</sequence>
<keyword evidence="1" id="KW-0479">Metal-binding</keyword>
<dbReference type="CDD" id="cd16649">
    <property type="entry name" value="mRING-HC-C3HC5_CGRF1-like"/>
    <property type="match status" value="1"/>
</dbReference>
<dbReference type="AlphaFoldDB" id="A0A816LCW1"/>
<accession>A0A816LCW1</accession>
<dbReference type="PROSITE" id="PS50089">
    <property type="entry name" value="ZF_RING_2"/>
    <property type="match status" value="1"/>
</dbReference>
<dbReference type="GO" id="GO:0008270">
    <property type="term" value="F:zinc ion binding"/>
    <property type="evidence" value="ECO:0007669"/>
    <property type="project" value="UniProtKB-KW"/>
</dbReference>
<organism evidence="6">
    <name type="scientific">Brassica napus</name>
    <name type="common">Rape</name>
    <dbReference type="NCBI Taxonomy" id="3708"/>
    <lineage>
        <taxon>Eukaryota</taxon>
        <taxon>Viridiplantae</taxon>
        <taxon>Streptophyta</taxon>
        <taxon>Embryophyta</taxon>
        <taxon>Tracheophyta</taxon>
        <taxon>Spermatophyta</taxon>
        <taxon>Magnoliopsida</taxon>
        <taxon>eudicotyledons</taxon>
        <taxon>Gunneridae</taxon>
        <taxon>Pentapetalae</taxon>
        <taxon>rosids</taxon>
        <taxon>malvids</taxon>
        <taxon>Brassicales</taxon>
        <taxon>Brassicaceae</taxon>
        <taxon>Brassiceae</taxon>
        <taxon>Brassica</taxon>
    </lineage>
</organism>
<keyword evidence="3" id="KW-0862">Zinc</keyword>
<dbReference type="PIRSF" id="PIRSF036836">
    <property type="entry name" value="RNase_bind_SBP1"/>
    <property type="match status" value="1"/>
</dbReference>
<gene>
    <name evidence="6" type="ORF">DARMORV10_C05P55000.1</name>
</gene>
<protein>
    <submittedName>
        <fullName evidence="6">(rape) hypothetical protein</fullName>
    </submittedName>
</protein>
<feature type="non-terminal residue" evidence="6">
    <location>
        <position position="1"/>
    </location>
</feature>
<evidence type="ECO:0000313" key="6">
    <source>
        <dbReference type="EMBL" id="CAF1935079.1"/>
    </source>
</evidence>
<evidence type="ECO:0000256" key="2">
    <source>
        <dbReference type="ARBA" id="ARBA00022771"/>
    </source>
</evidence>
<dbReference type="PANTHER" id="PTHR42647:SF49">
    <property type="entry name" value="GENOME ASSEMBLY, CHROMOSOME: A01"/>
    <property type="match status" value="1"/>
</dbReference>
<dbReference type="Gene3D" id="3.30.40.10">
    <property type="entry name" value="Zinc/RING finger domain, C3HC4 (zinc finger)"/>
    <property type="match status" value="1"/>
</dbReference>
<evidence type="ECO:0000256" key="4">
    <source>
        <dbReference type="PROSITE-ProRule" id="PRU00175"/>
    </source>
</evidence>
<keyword evidence="2 4" id="KW-0863">Zinc-finger</keyword>